<sequence>MRQKVHTFISFLPSHLQYTFYLGSKQVDRSLFLQAVSYHMIRTPTFNIIGKQANTVPQEDTKKSTGPSTVSFKNSASRPHDNSAFHIDVPQFEPFMASLADFESISRPLREEEVSQIRYELRVTMLWATGERENRTEVDKMEEWLADRNCPHVIVVGLGTWKILQRQVDDELSPFTSVQAAVQPLLFSLTRLAATTTVLYWAQSRYRWFNYEGDKVISATSRHHDKFWENMLYLNMFNDSIPLIDAVMWRHLRMAGAWLWDSTVPLNMANLRECHKLIRAGLLKHKLFTGWG</sequence>
<dbReference type="Proteomes" id="UP001286313">
    <property type="component" value="Unassembled WGS sequence"/>
</dbReference>
<dbReference type="AlphaFoldDB" id="A0AAE1G761"/>
<accession>A0AAE1G761</accession>
<keyword evidence="3" id="KW-1185">Reference proteome</keyword>
<feature type="region of interest" description="Disordered" evidence="1">
    <location>
        <begin position="52"/>
        <end position="83"/>
    </location>
</feature>
<gene>
    <name evidence="2" type="ORF">Pcinc_009560</name>
</gene>
<protein>
    <submittedName>
        <fullName evidence="2">Uncharacterized protein</fullName>
    </submittedName>
</protein>
<evidence type="ECO:0000313" key="3">
    <source>
        <dbReference type="Proteomes" id="UP001286313"/>
    </source>
</evidence>
<organism evidence="2 3">
    <name type="scientific">Petrolisthes cinctipes</name>
    <name type="common">Flat porcelain crab</name>
    <dbReference type="NCBI Taxonomy" id="88211"/>
    <lineage>
        <taxon>Eukaryota</taxon>
        <taxon>Metazoa</taxon>
        <taxon>Ecdysozoa</taxon>
        <taxon>Arthropoda</taxon>
        <taxon>Crustacea</taxon>
        <taxon>Multicrustacea</taxon>
        <taxon>Malacostraca</taxon>
        <taxon>Eumalacostraca</taxon>
        <taxon>Eucarida</taxon>
        <taxon>Decapoda</taxon>
        <taxon>Pleocyemata</taxon>
        <taxon>Anomura</taxon>
        <taxon>Galatheoidea</taxon>
        <taxon>Porcellanidae</taxon>
        <taxon>Petrolisthes</taxon>
    </lineage>
</organism>
<dbReference type="EMBL" id="JAWQEG010000716">
    <property type="protein sequence ID" value="KAK3886277.1"/>
    <property type="molecule type" value="Genomic_DNA"/>
</dbReference>
<proteinExistence type="predicted"/>
<reference evidence="2" key="1">
    <citation type="submission" date="2023-10" db="EMBL/GenBank/DDBJ databases">
        <title>Genome assemblies of two species of porcelain crab, Petrolisthes cinctipes and Petrolisthes manimaculis (Anomura: Porcellanidae).</title>
        <authorList>
            <person name="Angst P."/>
        </authorList>
    </citation>
    <scope>NUCLEOTIDE SEQUENCE</scope>
    <source>
        <strain evidence="2">PB745_01</strain>
        <tissue evidence="2">Gill</tissue>
    </source>
</reference>
<name>A0AAE1G761_PETCI</name>
<evidence type="ECO:0000256" key="1">
    <source>
        <dbReference type="SAM" id="MobiDB-lite"/>
    </source>
</evidence>
<feature type="compositionally biased region" description="Polar residues" evidence="1">
    <location>
        <begin position="52"/>
        <end position="77"/>
    </location>
</feature>
<comment type="caution">
    <text evidence="2">The sequence shown here is derived from an EMBL/GenBank/DDBJ whole genome shotgun (WGS) entry which is preliminary data.</text>
</comment>
<evidence type="ECO:0000313" key="2">
    <source>
        <dbReference type="EMBL" id="KAK3886277.1"/>
    </source>
</evidence>